<dbReference type="PANTHER" id="PTHR31610:SF0">
    <property type="entry name" value="SLC26A_SULP TRANSPORTER DOMAIN-CONTAINING PROTEIN"/>
    <property type="match status" value="1"/>
</dbReference>
<keyword evidence="1" id="KW-1133">Transmembrane helix</keyword>
<comment type="caution">
    <text evidence="2">The sequence shown here is derived from an EMBL/GenBank/DDBJ whole genome shotgun (WGS) entry which is preliminary data.</text>
</comment>
<keyword evidence="3" id="KW-1185">Reference proteome</keyword>
<sequence length="543" mass="57139">MTALAPAVVGSELKWWKKGDIAAFFALFTNNLTNIITFTALLTMAGLPVSMVVGRIAPAFGLAILITSSMYVWFARRLAAKEGRGDVVALPSGPSAPSIFTVTFLVILPVYSTTQDAELAVGIGLVWGFLEGLILFVGSFFGDLLRRAVPRSVLLACLAGLGLLLLAMNPMLQTFQFPVVAFVVLVIVFMNWFGRAPFLGRVPTGLLLLIVGTAAAWAFGLQTPEAVQSALVYAGWHPPQVAIGSFVEGVAHSAPYLASAVPLALANYVFDLENIEAAEAAGDHYRARPVMLVNGGATMIGALMGNPYPVTVYIGHTAYKEMGAGIGYTMLNGITMFAVGLFGMSALLLSVVPMAAIAPILIYIGIVTAAQSVRETPKVELPVIFVALFPWIANWANSLVGNTLKSVGTNAAEVGADALNSAGTYFSGISTLGNGAPLSSLLWGMIAIFAIRNKPMLGAIVSGLAGILAFFGVIHAAVPSLPQAWDLSDSHVMFLVAYLMVAALFVAKWIQDRTTGTTVTFSDTDEITLSSAVSPSLIQSTRG</sequence>
<dbReference type="RefSeq" id="WP_191711823.1">
    <property type="nucleotide sequence ID" value="NZ_JACSPX010000001.1"/>
</dbReference>
<feature type="transmembrane region" description="Helical" evidence="1">
    <location>
        <begin position="21"/>
        <end position="44"/>
    </location>
</feature>
<proteinExistence type="predicted"/>
<feature type="transmembrane region" description="Helical" evidence="1">
    <location>
        <begin position="119"/>
        <end position="141"/>
    </location>
</feature>
<keyword evidence="1" id="KW-0472">Membrane</keyword>
<feature type="transmembrane region" description="Helical" evidence="1">
    <location>
        <begin position="87"/>
        <end position="107"/>
    </location>
</feature>
<dbReference type="Proteomes" id="UP000611521">
    <property type="component" value="Unassembled WGS sequence"/>
</dbReference>
<feature type="transmembrane region" description="Helical" evidence="1">
    <location>
        <begin position="56"/>
        <end position="75"/>
    </location>
</feature>
<feature type="transmembrane region" description="Helical" evidence="1">
    <location>
        <begin position="334"/>
        <end position="367"/>
    </location>
</feature>
<feature type="transmembrane region" description="Helical" evidence="1">
    <location>
        <begin position="379"/>
        <end position="396"/>
    </location>
</feature>
<reference evidence="2 3" key="1">
    <citation type="submission" date="2020-08" db="EMBL/GenBank/DDBJ databases">
        <title>A Genomic Blueprint of the Chicken Gut Microbiome.</title>
        <authorList>
            <person name="Gilroy R."/>
            <person name="Ravi A."/>
            <person name="Getino M."/>
            <person name="Pursley I."/>
            <person name="Horton D.L."/>
            <person name="Alikhan N.-F."/>
            <person name="Baker D."/>
            <person name="Gharbi K."/>
            <person name="Hall N."/>
            <person name="Watson M."/>
            <person name="Adriaenssens E.M."/>
            <person name="Foster-Nyarko E."/>
            <person name="Jarju S."/>
            <person name="Secka A."/>
            <person name="Antonio M."/>
            <person name="Oren A."/>
            <person name="Chaudhuri R."/>
            <person name="La Ragione R.M."/>
            <person name="Hildebrand F."/>
            <person name="Pallen M.J."/>
        </authorList>
    </citation>
    <scope>NUCLEOTIDE SEQUENCE [LARGE SCALE GENOMIC DNA]</scope>
    <source>
        <strain evidence="2 3">Re1</strain>
    </source>
</reference>
<feature type="transmembrane region" description="Helical" evidence="1">
    <location>
        <begin position="425"/>
        <end position="450"/>
    </location>
</feature>
<accession>A0ABR8W1P0</accession>
<evidence type="ECO:0000313" key="2">
    <source>
        <dbReference type="EMBL" id="MBD8010947.1"/>
    </source>
</evidence>
<dbReference type="EMBL" id="JACSPX010000001">
    <property type="protein sequence ID" value="MBD8010947.1"/>
    <property type="molecule type" value="Genomic_DNA"/>
</dbReference>
<dbReference type="PANTHER" id="PTHR31610">
    <property type="entry name" value="SLR0360 PROTEIN"/>
    <property type="match status" value="1"/>
</dbReference>
<feature type="transmembrane region" description="Helical" evidence="1">
    <location>
        <begin position="153"/>
        <end position="169"/>
    </location>
</feature>
<feature type="transmembrane region" description="Helical" evidence="1">
    <location>
        <begin position="175"/>
        <end position="193"/>
    </location>
</feature>
<feature type="transmembrane region" description="Helical" evidence="1">
    <location>
        <begin position="205"/>
        <end position="223"/>
    </location>
</feature>
<keyword evidence="1" id="KW-0812">Transmembrane</keyword>
<organism evidence="2 3">
    <name type="scientific">Microbacterium commune</name>
    <dbReference type="NCBI Taxonomy" id="2762219"/>
    <lineage>
        <taxon>Bacteria</taxon>
        <taxon>Bacillati</taxon>
        <taxon>Actinomycetota</taxon>
        <taxon>Actinomycetes</taxon>
        <taxon>Micrococcales</taxon>
        <taxon>Microbacteriaceae</taxon>
        <taxon>Microbacterium</taxon>
    </lineage>
</organism>
<evidence type="ECO:0000256" key="1">
    <source>
        <dbReference type="SAM" id="Phobius"/>
    </source>
</evidence>
<name>A0ABR8W1P0_9MICO</name>
<gene>
    <name evidence="2" type="ORF">H9633_01375</name>
</gene>
<feature type="transmembrane region" description="Helical" evidence="1">
    <location>
        <begin position="490"/>
        <end position="510"/>
    </location>
</feature>
<evidence type="ECO:0000313" key="3">
    <source>
        <dbReference type="Proteomes" id="UP000611521"/>
    </source>
</evidence>
<protein>
    <submittedName>
        <fullName evidence="2">Xanthine permease</fullName>
    </submittedName>
</protein>
<feature type="transmembrane region" description="Helical" evidence="1">
    <location>
        <begin position="457"/>
        <end position="478"/>
    </location>
</feature>